<name>A0A5B9R381_9BACT</name>
<dbReference type="Proteomes" id="UP000325286">
    <property type="component" value="Chromosome"/>
</dbReference>
<keyword evidence="2" id="KW-1185">Reference proteome</keyword>
<gene>
    <name evidence="1" type="ORF">UC8_28010</name>
</gene>
<dbReference type="OrthoDB" id="7059994at2"/>
<organism evidence="1 2">
    <name type="scientific">Roseimaritima ulvae</name>
    <dbReference type="NCBI Taxonomy" id="980254"/>
    <lineage>
        <taxon>Bacteria</taxon>
        <taxon>Pseudomonadati</taxon>
        <taxon>Planctomycetota</taxon>
        <taxon>Planctomycetia</taxon>
        <taxon>Pirellulales</taxon>
        <taxon>Pirellulaceae</taxon>
        <taxon>Roseimaritima</taxon>
    </lineage>
</organism>
<dbReference type="EMBL" id="CP042914">
    <property type="protein sequence ID" value="QEG40783.1"/>
    <property type="molecule type" value="Genomic_DNA"/>
</dbReference>
<dbReference type="RefSeq" id="WP_068132200.1">
    <property type="nucleotide sequence ID" value="NZ_CP042914.1"/>
</dbReference>
<protein>
    <submittedName>
        <fullName evidence="1">Uncharacterized protein</fullName>
    </submittedName>
</protein>
<evidence type="ECO:0000313" key="2">
    <source>
        <dbReference type="Proteomes" id="UP000325286"/>
    </source>
</evidence>
<evidence type="ECO:0000313" key="1">
    <source>
        <dbReference type="EMBL" id="QEG40783.1"/>
    </source>
</evidence>
<dbReference type="KEGG" id="rul:UC8_28010"/>
<sequence>MSDDKDAIRSRGKALEYKLELDLHLFFTPLMQDWGDGIVMTRTLQLPFPPDNKVAIGGRSMEGDGQPLGYRLRDTVWDVDRARFIATTISEHGGGPLAYIPDDIDRYFSEGWSIGSWQKHYDKSWKSPIGDRFDRKKFDFELLDEDDLYELETMPASKRPEPFHTLMSALVRLLFILYNNEALAYAMYKTKTYFQDDEKQLPKFKDAMHRYEQMTSEEQVNALLNAKSQRAAIASCNDSLKIQGKSGRALRAAKRLKRALADQETNFAEVVAAVVSRHRPIEDSFCDDVGMRLMRIDSDIAMEVFDHFAQLGVPCLGVHDSFIVPAKHERTLREVMTNFYAAKLGFEPELS</sequence>
<dbReference type="AlphaFoldDB" id="A0A5B9R381"/>
<accession>A0A5B9R381</accession>
<proteinExistence type="predicted"/>
<reference evidence="1 2" key="1">
    <citation type="submission" date="2019-08" db="EMBL/GenBank/DDBJ databases">
        <title>Deep-cultivation of Planctomycetes and their phenomic and genomic characterization uncovers novel biology.</title>
        <authorList>
            <person name="Wiegand S."/>
            <person name="Jogler M."/>
            <person name="Boedeker C."/>
            <person name="Pinto D."/>
            <person name="Vollmers J."/>
            <person name="Rivas-Marin E."/>
            <person name="Kohn T."/>
            <person name="Peeters S.H."/>
            <person name="Heuer A."/>
            <person name="Rast P."/>
            <person name="Oberbeckmann S."/>
            <person name="Bunk B."/>
            <person name="Jeske O."/>
            <person name="Meyerdierks A."/>
            <person name="Storesund J.E."/>
            <person name="Kallscheuer N."/>
            <person name="Luecker S."/>
            <person name="Lage O.M."/>
            <person name="Pohl T."/>
            <person name="Merkel B.J."/>
            <person name="Hornburger P."/>
            <person name="Mueller R.-W."/>
            <person name="Bruemmer F."/>
            <person name="Labrenz M."/>
            <person name="Spormann A.M."/>
            <person name="Op den Camp H."/>
            <person name="Overmann J."/>
            <person name="Amann R."/>
            <person name="Jetten M.S.M."/>
            <person name="Mascher T."/>
            <person name="Medema M.H."/>
            <person name="Devos D.P."/>
            <person name="Kaster A.-K."/>
            <person name="Ovreas L."/>
            <person name="Rohde M."/>
            <person name="Galperin M.Y."/>
            <person name="Jogler C."/>
        </authorList>
    </citation>
    <scope>NUCLEOTIDE SEQUENCE [LARGE SCALE GENOMIC DNA]</scope>
    <source>
        <strain evidence="1 2">UC8</strain>
    </source>
</reference>